<evidence type="ECO:0000313" key="1">
    <source>
        <dbReference type="EMBL" id="MBB5986927.1"/>
    </source>
</evidence>
<accession>A0ABR6NI23</accession>
<organism evidence="1 2">
    <name type="scientific">Sphingobium lignivorans</name>
    <dbReference type="NCBI Taxonomy" id="2735886"/>
    <lineage>
        <taxon>Bacteria</taxon>
        <taxon>Pseudomonadati</taxon>
        <taxon>Pseudomonadota</taxon>
        <taxon>Alphaproteobacteria</taxon>
        <taxon>Sphingomonadales</taxon>
        <taxon>Sphingomonadaceae</taxon>
        <taxon>Sphingobium</taxon>
    </lineage>
</organism>
<proteinExistence type="predicted"/>
<dbReference type="Proteomes" id="UP001138540">
    <property type="component" value="Unassembled WGS sequence"/>
</dbReference>
<comment type="caution">
    <text evidence="1">The sequence shown here is derived from an EMBL/GenBank/DDBJ whole genome shotgun (WGS) entry which is preliminary data.</text>
</comment>
<protein>
    <recommendedName>
        <fullName evidence="3">Transposase</fullName>
    </recommendedName>
</protein>
<keyword evidence="2" id="KW-1185">Reference proteome</keyword>
<gene>
    <name evidence="1" type="ORF">HNP60_002901</name>
</gene>
<sequence length="34" mass="3766">MPALDGEAAEKKRFKAYPIGYFHIDIAQVQTAEG</sequence>
<evidence type="ECO:0000313" key="2">
    <source>
        <dbReference type="Proteomes" id="UP001138540"/>
    </source>
</evidence>
<dbReference type="EMBL" id="JACHKA010000001">
    <property type="protein sequence ID" value="MBB5986927.1"/>
    <property type="molecule type" value="Genomic_DNA"/>
</dbReference>
<name>A0ABR6NI23_9SPHN</name>
<evidence type="ECO:0008006" key="3">
    <source>
        <dbReference type="Google" id="ProtNLM"/>
    </source>
</evidence>
<reference evidence="1 2" key="1">
    <citation type="submission" date="2020-08" db="EMBL/GenBank/DDBJ databases">
        <title>Exploring microbial biodiversity for novel pathways involved in the catabolism of aromatic compounds derived from lignin.</title>
        <authorList>
            <person name="Elkins J."/>
        </authorList>
    </citation>
    <scope>NUCLEOTIDE SEQUENCE [LARGE SCALE GENOMIC DNA]</scope>
    <source>
        <strain evidence="1 2">B1D3A</strain>
    </source>
</reference>